<dbReference type="CDD" id="cd07262">
    <property type="entry name" value="VOC_like"/>
    <property type="match status" value="1"/>
</dbReference>
<dbReference type="RefSeq" id="WP_408622936.1">
    <property type="nucleotide sequence ID" value="NZ_JBEQCT010000002.1"/>
</dbReference>
<reference evidence="2 3" key="1">
    <citation type="journal article" date="2013" name="Int. J. Syst. Evol. Microbiol.">
        <title>Celerinatantimonas yamalensis sp. nov., a cold-adapted diazotrophic bacterium from a cold permafrost brine.</title>
        <authorList>
            <person name="Shcherbakova V."/>
            <person name="Chuvilskaya N."/>
            <person name="Rivkina E."/>
            <person name="Demidov N."/>
            <person name="Uchaeva V."/>
            <person name="Suetin S."/>
            <person name="Suzina N."/>
            <person name="Gilichinsky D."/>
        </authorList>
    </citation>
    <scope>NUCLEOTIDE SEQUENCE [LARGE SCALE GENOMIC DNA]</scope>
    <source>
        <strain evidence="2 3">C7</strain>
    </source>
</reference>
<dbReference type="InterPro" id="IPR004360">
    <property type="entry name" value="Glyas_Fos-R_dOase_dom"/>
</dbReference>
<feature type="domain" description="VOC" evidence="1">
    <location>
        <begin position="1"/>
        <end position="128"/>
    </location>
</feature>
<sequence length="131" mass="14845">MIDHMSTYTTDYLAAKSFYQAVFSVLGYSLQIELVAEWNHDFPTQRMCAFGVDGQFTFWLIETKEKFTPRHVAFSAASRSAVVQFHDQALQHGGTDNGEPGLRPMYQEHYYAAFAIDVDGNNVEAVCHLPE</sequence>
<comment type="caution">
    <text evidence="2">The sequence shown here is derived from an EMBL/GenBank/DDBJ whole genome shotgun (WGS) entry which is preliminary data.</text>
</comment>
<proteinExistence type="predicted"/>
<evidence type="ECO:0000259" key="1">
    <source>
        <dbReference type="PROSITE" id="PS51819"/>
    </source>
</evidence>
<dbReference type="Proteomes" id="UP001629953">
    <property type="component" value="Unassembled WGS sequence"/>
</dbReference>
<evidence type="ECO:0000313" key="3">
    <source>
        <dbReference type="Proteomes" id="UP001629953"/>
    </source>
</evidence>
<organism evidence="2 3">
    <name type="scientific">Celerinatantimonas yamalensis</name>
    <dbReference type="NCBI Taxonomy" id="559956"/>
    <lineage>
        <taxon>Bacteria</taxon>
        <taxon>Pseudomonadati</taxon>
        <taxon>Pseudomonadota</taxon>
        <taxon>Gammaproteobacteria</taxon>
        <taxon>Celerinatantimonadaceae</taxon>
        <taxon>Celerinatantimonas</taxon>
    </lineage>
</organism>
<dbReference type="PANTHER" id="PTHR35006">
    <property type="entry name" value="GLYOXALASE FAMILY PROTEIN (AFU_ORTHOLOGUE AFUA_5G14830)"/>
    <property type="match status" value="1"/>
</dbReference>
<gene>
    <name evidence="2" type="ORF">ABUE30_06680</name>
</gene>
<dbReference type="EMBL" id="JBEQCT010000002">
    <property type="protein sequence ID" value="MFM2484751.1"/>
    <property type="molecule type" value="Genomic_DNA"/>
</dbReference>
<evidence type="ECO:0000313" key="2">
    <source>
        <dbReference type="EMBL" id="MFM2484751.1"/>
    </source>
</evidence>
<keyword evidence="3" id="KW-1185">Reference proteome</keyword>
<dbReference type="InterPro" id="IPR037523">
    <property type="entry name" value="VOC_core"/>
</dbReference>
<dbReference type="InterPro" id="IPR029068">
    <property type="entry name" value="Glyas_Bleomycin-R_OHBP_Dase"/>
</dbReference>
<dbReference type="Pfam" id="PF00903">
    <property type="entry name" value="Glyoxalase"/>
    <property type="match status" value="1"/>
</dbReference>
<dbReference type="PANTHER" id="PTHR35006:SF2">
    <property type="entry name" value="GLYOXALASE FAMILY PROTEIN (AFU_ORTHOLOGUE AFUA_5G14830)"/>
    <property type="match status" value="1"/>
</dbReference>
<dbReference type="SUPFAM" id="SSF54593">
    <property type="entry name" value="Glyoxalase/Bleomycin resistance protein/Dihydroxybiphenyl dioxygenase"/>
    <property type="match status" value="1"/>
</dbReference>
<dbReference type="Gene3D" id="3.10.180.10">
    <property type="entry name" value="2,3-Dihydroxybiphenyl 1,2-Dioxygenase, domain 1"/>
    <property type="match status" value="1"/>
</dbReference>
<accession>A0ABW9G4Z9</accession>
<protein>
    <submittedName>
        <fullName evidence="2">VOC family protein</fullName>
    </submittedName>
</protein>
<dbReference type="PROSITE" id="PS51819">
    <property type="entry name" value="VOC"/>
    <property type="match status" value="1"/>
</dbReference>
<name>A0ABW9G4Z9_9GAMM</name>